<evidence type="ECO:0000313" key="2">
    <source>
        <dbReference type="Proteomes" id="UP001164250"/>
    </source>
</evidence>
<protein>
    <submittedName>
        <fullName evidence="1">Uncharacterized protein</fullName>
    </submittedName>
</protein>
<accession>A0ACC1ALR2</accession>
<keyword evidence="2" id="KW-1185">Reference proteome</keyword>
<organism evidence="1 2">
    <name type="scientific">Pistacia atlantica</name>
    <dbReference type="NCBI Taxonomy" id="434234"/>
    <lineage>
        <taxon>Eukaryota</taxon>
        <taxon>Viridiplantae</taxon>
        <taxon>Streptophyta</taxon>
        <taxon>Embryophyta</taxon>
        <taxon>Tracheophyta</taxon>
        <taxon>Spermatophyta</taxon>
        <taxon>Magnoliopsida</taxon>
        <taxon>eudicotyledons</taxon>
        <taxon>Gunneridae</taxon>
        <taxon>Pentapetalae</taxon>
        <taxon>rosids</taxon>
        <taxon>malvids</taxon>
        <taxon>Sapindales</taxon>
        <taxon>Anacardiaceae</taxon>
        <taxon>Pistacia</taxon>
    </lineage>
</organism>
<comment type="caution">
    <text evidence="1">The sequence shown here is derived from an EMBL/GenBank/DDBJ whole genome shotgun (WGS) entry which is preliminary data.</text>
</comment>
<name>A0ACC1ALR2_9ROSI</name>
<evidence type="ECO:0000313" key="1">
    <source>
        <dbReference type="EMBL" id="KAJ0087616.1"/>
    </source>
</evidence>
<dbReference type="EMBL" id="CM047905">
    <property type="protein sequence ID" value="KAJ0087616.1"/>
    <property type="molecule type" value="Genomic_DNA"/>
</dbReference>
<gene>
    <name evidence="1" type="ORF">Patl1_32664</name>
</gene>
<proteinExistence type="predicted"/>
<reference evidence="2" key="1">
    <citation type="journal article" date="2023" name="G3 (Bethesda)">
        <title>Genome assembly and association tests identify interacting loci associated with vigor, precocity, and sex in interspecific pistachio rootstocks.</title>
        <authorList>
            <person name="Palmer W."/>
            <person name="Jacygrad E."/>
            <person name="Sagayaradj S."/>
            <person name="Cavanaugh K."/>
            <person name="Han R."/>
            <person name="Bertier L."/>
            <person name="Beede B."/>
            <person name="Kafkas S."/>
            <person name="Golino D."/>
            <person name="Preece J."/>
            <person name="Michelmore R."/>
        </authorList>
    </citation>
    <scope>NUCLEOTIDE SEQUENCE [LARGE SCALE GENOMIC DNA]</scope>
</reference>
<sequence length="81" mass="9715">MYYRGKNFLIVGTKNKGADLVERVAIRTRCHYVNKKWFGGMLTNWDLRTEQERGRLNRLFTRRCSYVEKKIITLENVSEQD</sequence>
<dbReference type="Proteomes" id="UP001164250">
    <property type="component" value="Chromosome 9"/>
</dbReference>